<evidence type="ECO:0000256" key="12">
    <source>
        <dbReference type="SAM" id="MobiDB-lite"/>
    </source>
</evidence>
<dbReference type="PROSITE" id="PS50011">
    <property type="entry name" value="PROTEIN_KINASE_DOM"/>
    <property type="match status" value="1"/>
</dbReference>
<dbReference type="PANTHER" id="PTHR22984">
    <property type="entry name" value="SERINE/THREONINE-PROTEIN KINASE PIM"/>
    <property type="match status" value="1"/>
</dbReference>
<dbReference type="PROSITE" id="PS00108">
    <property type="entry name" value="PROTEIN_KINASE_ST"/>
    <property type="match status" value="1"/>
</dbReference>
<proteinExistence type="inferred from homology"/>
<evidence type="ECO:0000256" key="1">
    <source>
        <dbReference type="ARBA" id="ARBA00005505"/>
    </source>
</evidence>
<dbReference type="OrthoDB" id="8596411at2759"/>
<evidence type="ECO:0000256" key="7">
    <source>
        <dbReference type="ARBA" id="ARBA00022840"/>
    </source>
</evidence>
<comment type="catalytic activity">
    <reaction evidence="9">
        <text>L-seryl-[protein] + ATP = O-phospho-L-seryl-[protein] + ADP + H(+)</text>
        <dbReference type="Rhea" id="RHEA:17989"/>
        <dbReference type="Rhea" id="RHEA-COMP:9863"/>
        <dbReference type="Rhea" id="RHEA-COMP:11604"/>
        <dbReference type="ChEBI" id="CHEBI:15378"/>
        <dbReference type="ChEBI" id="CHEBI:29999"/>
        <dbReference type="ChEBI" id="CHEBI:30616"/>
        <dbReference type="ChEBI" id="CHEBI:83421"/>
        <dbReference type="ChEBI" id="CHEBI:456216"/>
        <dbReference type="EC" id="2.7.11.1"/>
    </reaction>
</comment>
<keyword evidence="5 10" id="KW-0547">Nucleotide-binding</keyword>
<dbReference type="EC" id="2.7.11.1" evidence="2"/>
<dbReference type="InterPro" id="IPR008271">
    <property type="entry name" value="Ser/Thr_kinase_AS"/>
</dbReference>
<protein>
    <recommendedName>
        <fullName evidence="2">non-specific serine/threonine protein kinase</fullName>
        <ecNumber evidence="2">2.7.11.1</ecNumber>
    </recommendedName>
</protein>
<gene>
    <name evidence="14" type="ORF">GSTENG00035113001</name>
</gene>
<name>Q4RFY6_TETNG</name>
<comment type="similarity">
    <text evidence="1">Belongs to the protein kinase superfamily. CAMK Ser/Thr protein kinase family. PIM subfamily.</text>
</comment>
<dbReference type="InterPro" id="IPR000719">
    <property type="entry name" value="Prot_kinase_dom"/>
</dbReference>
<evidence type="ECO:0000256" key="11">
    <source>
        <dbReference type="RuleBase" id="RU000304"/>
    </source>
</evidence>
<comment type="caution">
    <text evidence="14">The sequence shown here is derived from an EMBL/GenBank/DDBJ whole genome shotgun (WGS) entry which is preliminary data.</text>
</comment>
<keyword evidence="4" id="KW-0808">Transferase</keyword>
<dbReference type="GO" id="GO:0005524">
    <property type="term" value="F:ATP binding"/>
    <property type="evidence" value="ECO:0007669"/>
    <property type="project" value="UniProtKB-UniRule"/>
</dbReference>
<evidence type="ECO:0000313" key="14">
    <source>
        <dbReference type="EMBL" id="CAG12696.1"/>
    </source>
</evidence>
<dbReference type="Gene3D" id="3.30.200.20">
    <property type="entry name" value="Phosphorylase Kinase, domain 1"/>
    <property type="match status" value="1"/>
</dbReference>
<dbReference type="KEGG" id="tng:GSTEN00035113G001"/>
<evidence type="ECO:0000256" key="2">
    <source>
        <dbReference type="ARBA" id="ARBA00012513"/>
    </source>
</evidence>
<dbReference type="AlphaFoldDB" id="Q4RFY6"/>
<keyword evidence="7 10" id="KW-0067">ATP-binding</keyword>
<evidence type="ECO:0000259" key="13">
    <source>
        <dbReference type="PROSITE" id="PS50011"/>
    </source>
</evidence>
<keyword evidence="6" id="KW-0418">Kinase</keyword>
<organism evidence="14">
    <name type="scientific">Tetraodon nigroviridis</name>
    <name type="common">Spotted green pufferfish</name>
    <name type="synonym">Chelonodon nigroviridis</name>
    <dbReference type="NCBI Taxonomy" id="99883"/>
    <lineage>
        <taxon>Eukaryota</taxon>
        <taxon>Metazoa</taxon>
        <taxon>Chordata</taxon>
        <taxon>Craniata</taxon>
        <taxon>Vertebrata</taxon>
        <taxon>Euteleostomi</taxon>
        <taxon>Actinopterygii</taxon>
        <taxon>Neopterygii</taxon>
        <taxon>Teleostei</taxon>
        <taxon>Neoteleostei</taxon>
        <taxon>Acanthomorphata</taxon>
        <taxon>Eupercaria</taxon>
        <taxon>Tetraodontiformes</taxon>
        <taxon>Tetradontoidea</taxon>
        <taxon>Tetraodontidae</taxon>
        <taxon>Tetraodon</taxon>
    </lineage>
</organism>
<keyword evidence="3 11" id="KW-0723">Serine/threonine-protein kinase</keyword>
<comment type="catalytic activity">
    <reaction evidence="8">
        <text>L-threonyl-[protein] + ATP = O-phospho-L-threonyl-[protein] + ADP + H(+)</text>
        <dbReference type="Rhea" id="RHEA:46608"/>
        <dbReference type="Rhea" id="RHEA-COMP:11060"/>
        <dbReference type="Rhea" id="RHEA-COMP:11605"/>
        <dbReference type="ChEBI" id="CHEBI:15378"/>
        <dbReference type="ChEBI" id="CHEBI:30013"/>
        <dbReference type="ChEBI" id="CHEBI:30616"/>
        <dbReference type="ChEBI" id="CHEBI:61977"/>
        <dbReference type="ChEBI" id="CHEBI:456216"/>
        <dbReference type="EC" id="2.7.11.1"/>
    </reaction>
</comment>
<evidence type="ECO:0000256" key="10">
    <source>
        <dbReference type="PROSITE-ProRule" id="PRU10141"/>
    </source>
</evidence>
<dbReference type="InterPro" id="IPR051138">
    <property type="entry name" value="PIM_Ser/Thr_kinase"/>
</dbReference>
<reference evidence="14" key="1">
    <citation type="journal article" date="2004" name="Nature">
        <title>Genome duplication in the teleost fish Tetraodon nigroviridis reveals the early vertebrate proto-karyotype.</title>
        <authorList>
            <person name="Jaillon O."/>
            <person name="Aury J.-M."/>
            <person name="Brunet F."/>
            <person name="Petit J.-L."/>
            <person name="Stange-Thomann N."/>
            <person name="Mauceli E."/>
            <person name="Bouneau L."/>
            <person name="Fischer C."/>
            <person name="Ozouf-Costaz C."/>
            <person name="Bernot A."/>
            <person name="Nicaud S."/>
            <person name="Jaffe D."/>
            <person name="Fisher S."/>
            <person name="Lutfalla G."/>
            <person name="Dossat C."/>
            <person name="Segurens B."/>
            <person name="Dasilva C."/>
            <person name="Salanoubat M."/>
            <person name="Levy M."/>
            <person name="Boudet N."/>
            <person name="Castellano S."/>
            <person name="Anthouard V."/>
            <person name="Jubin C."/>
            <person name="Castelli V."/>
            <person name="Katinka M."/>
            <person name="Vacherie B."/>
            <person name="Biemont C."/>
            <person name="Skalli Z."/>
            <person name="Cattolico L."/>
            <person name="Poulain J."/>
            <person name="De Berardinis V."/>
            <person name="Cruaud C."/>
            <person name="Duprat S."/>
            <person name="Brottier P."/>
            <person name="Coutanceau J.-P."/>
            <person name="Gouzy J."/>
            <person name="Parra G."/>
            <person name="Lardier G."/>
            <person name="Chapple C."/>
            <person name="McKernan K.J."/>
            <person name="McEwan P."/>
            <person name="Bosak S."/>
            <person name="Kellis M."/>
            <person name="Volff J.-N."/>
            <person name="Guigo R."/>
            <person name="Zody M.C."/>
            <person name="Mesirov J."/>
            <person name="Lindblad-Toh K."/>
            <person name="Birren B."/>
            <person name="Nusbaum C."/>
            <person name="Kahn D."/>
            <person name="Robinson-Rechavi M."/>
            <person name="Laudet V."/>
            <person name="Schachter V."/>
            <person name="Quetier F."/>
            <person name="Saurin W."/>
            <person name="Scarpelli C."/>
            <person name="Wincker P."/>
            <person name="Lander E.S."/>
            <person name="Weissenbach J."/>
            <person name="Roest Crollius H."/>
        </authorList>
    </citation>
    <scope>NUCLEOTIDE SEQUENCE [LARGE SCALE GENOMIC DNA]</scope>
</reference>
<accession>Q4RFY6</accession>
<dbReference type="PANTHER" id="PTHR22984:SF11">
    <property type="entry name" value="AURORA KINASE-RELATED"/>
    <property type="match status" value="1"/>
</dbReference>
<dbReference type="GO" id="GO:0005737">
    <property type="term" value="C:cytoplasm"/>
    <property type="evidence" value="ECO:0007669"/>
    <property type="project" value="TreeGrafter"/>
</dbReference>
<evidence type="ECO:0000256" key="6">
    <source>
        <dbReference type="ARBA" id="ARBA00022777"/>
    </source>
</evidence>
<evidence type="ECO:0000256" key="8">
    <source>
        <dbReference type="ARBA" id="ARBA00047899"/>
    </source>
</evidence>
<dbReference type="SUPFAM" id="SSF56112">
    <property type="entry name" value="Protein kinase-like (PK-like)"/>
    <property type="match status" value="1"/>
</dbReference>
<evidence type="ECO:0000256" key="9">
    <source>
        <dbReference type="ARBA" id="ARBA00048679"/>
    </source>
</evidence>
<dbReference type="Gene3D" id="1.10.510.10">
    <property type="entry name" value="Transferase(Phosphotransferase) domain 1"/>
    <property type="match status" value="1"/>
</dbReference>
<dbReference type="InterPro" id="IPR017441">
    <property type="entry name" value="Protein_kinase_ATP_BS"/>
</dbReference>
<dbReference type="Pfam" id="PF00069">
    <property type="entry name" value="Pkinase"/>
    <property type="match status" value="1"/>
</dbReference>
<dbReference type="GO" id="GO:0007346">
    <property type="term" value="P:regulation of mitotic cell cycle"/>
    <property type="evidence" value="ECO:0007669"/>
    <property type="project" value="TreeGrafter"/>
</dbReference>
<evidence type="ECO:0000256" key="5">
    <source>
        <dbReference type="ARBA" id="ARBA00022741"/>
    </source>
</evidence>
<dbReference type="InterPro" id="IPR011009">
    <property type="entry name" value="Kinase-like_dom_sf"/>
</dbReference>
<feature type="binding site" evidence="10">
    <location>
        <position position="175"/>
    </location>
    <ligand>
        <name>ATP</name>
        <dbReference type="ChEBI" id="CHEBI:30616"/>
    </ligand>
</feature>
<dbReference type="FunFam" id="3.30.200.20:FF:000475">
    <property type="entry name" value="Serine/threonine-protein kinase"/>
    <property type="match status" value="1"/>
</dbReference>
<dbReference type="GO" id="GO:0043066">
    <property type="term" value="P:negative regulation of apoptotic process"/>
    <property type="evidence" value="ECO:0007669"/>
    <property type="project" value="TreeGrafter"/>
</dbReference>
<feature type="compositionally biased region" description="Low complexity" evidence="12">
    <location>
        <begin position="53"/>
        <end position="63"/>
    </location>
</feature>
<sequence length="416" mass="48613">MPDKIHAQQKLVQFNIISGDTEISRSANYNLRPRKRKNLIEPKCHNRKLIRIDTSNDSSSTSQHDSELKTNSCYQSCRRRPTPFPTHWKSLSEPEPQTAVAQRGGYSIKGKRRKMGRRKRKTKKVLSNSEKQTLRAVRTAAFQSKYQELYMIGCGGFGDVFAGSRIQDNLPVAIKHIPRRNVYSKLPDQNGDWIPTEVALMVKLSWETAGSAAHVRLLDWYDLFDQVILVLERPVPCIDLFHYCRHRSKPILDEDKAKVIMKQLIEEAKLFDSKGIFHRDLKLENILINTNTAEPQIWVIDFGVGCFFTKRSVYRVFQEYNFRGRYRAGPTTVWQLGVVLYEMLHDEDFSTIPFLLNNLSIDKDLSEECLDFLDKCLEVFPKRRMKLEDMQFHPWFSQSTNIFSNFSMFRSQFSFY</sequence>
<evidence type="ECO:0000256" key="3">
    <source>
        <dbReference type="ARBA" id="ARBA00022527"/>
    </source>
</evidence>
<reference evidence="14" key="2">
    <citation type="submission" date="2004-02" db="EMBL/GenBank/DDBJ databases">
        <authorList>
            <consortium name="Genoscope"/>
            <consortium name="Whitehead Institute Centre for Genome Research"/>
        </authorList>
    </citation>
    <scope>NUCLEOTIDE SEQUENCE</scope>
</reference>
<evidence type="ECO:0000256" key="4">
    <source>
        <dbReference type="ARBA" id="ARBA00022679"/>
    </source>
</evidence>
<dbReference type="SMART" id="SM00220">
    <property type="entry name" value="S_TKc"/>
    <property type="match status" value="1"/>
</dbReference>
<dbReference type="GO" id="GO:0004674">
    <property type="term" value="F:protein serine/threonine kinase activity"/>
    <property type="evidence" value="ECO:0007669"/>
    <property type="project" value="UniProtKB-KW"/>
</dbReference>
<dbReference type="PROSITE" id="PS00107">
    <property type="entry name" value="PROTEIN_KINASE_ATP"/>
    <property type="match status" value="1"/>
</dbReference>
<feature type="domain" description="Protein kinase" evidence="13">
    <location>
        <begin position="146"/>
        <end position="396"/>
    </location>
</feature>
<dbReference type="EMBL" id="CAAE01015108">
    <property type="protein sequence ID" value="CAG12696.1"/>
    <property type="molecule type" value="Genomic_DNA"/>
</dbReference>
<feature type="region of interest" description="Disordered" evidence="12">
    <location>
        <begin position="50"/>
        <end position="105"/>
    </location>
</feature>